<dbReference type="EMBL" id="CAHIKZ030005563">
    <property type="protein sequence ID" value="CAE1329870.1"/>
    <property type="molecule type" value="Genomic_DNA"/>
</dbReference>
<keyword evidence="1" id="KW-1133">Transmembrane helix</keyword>
<dbReference type="OrthoDB" id="6125709at2759"/>
<keyword evidence="2" id="KW-0732">Signal</keyword>
<sequence length="346" mass="37619">MYKLRLLVFGLSVLNFVTSDENKTCEIAKSFAKSSPPDNTVSVHCDADKSCAGFHCQGVYLISNTHLHIKKGDPVCFGVMINHCDTPLSMDVYFQNVLMNSSFQRRLHHNASIPIPGITLRTDTSKVDLFLFVEMTHKDNKVTIALTARVRFTVGKIVNWPDALNFKVIPEKTFPVPPCPPGENRNVTQIPVFPSCVAPTVVAPSTTTVKPMSKTYGKLCDPTKVYQCSQNEMCTFNKICGCSTGMVLNPISGYCDNPGASPKHKLEPVAETTIKSTIVSSNSLVPAAPQTAVSDPKKSNTGLITGLAVGAVAVLGIVILVSFLIWRSRSTHSDHVPIVDNEEVVI</sequence>
<dbReference type="Proteomes" id="UP000597762">
    <property type="component" value="Unassembled WGS sequence"/>
</dbReference>
<organism evidence="3 4">
    <name type="scientific">Acanthosepion pharaonis</name>
    <name type="common">Pharaoh cuttlefish</name>
    <name type="synonym">Sepia pharaonis</name>
    <dbReference type="NCBI Taxonomy" id="158019"/>
    <lineage>
        <taxon>Eukaryota</taxon>
        <taxon>Metazoa</taxon>
        <taxon>Spiralia</taxon>
        <taxon>Lophotrochozoa</taxon>
        <taxon>Mollusca</taxon>
        <taxon>Cephalopoda</taxon>
        <taxon>Coleoidea</taxon>
        <taxon>Decapodiformes</taxon>
        <taxon>Sepiida</taxon>
        <taxon>Sepiina</taxon>
        <taxon>Sepiidae</taxon>
        <taxon>Acanthosepion</taxon>
    </lineage>
</organism>
<comment type="caution">
    <text evidence="3">The sequence shown here is derived from an EMBL/GenBank/DDBJ whole genome shotgun (WGS) entry which is preliminary data.</text>
</comment>
<reference evidence="3" key="1">
    <citation type="submission" date="2021-01" db="EMBL/GenBank/DDBJ databases">
        <authorList>
            <person name="Li R."/>
            <person name="Bekaert M."/>
        </authorList>
    </citation>
    <scope>NUCLEOTIDE SEQUENCE</scope>
    <source>
        <strain evidence="3">Farmed</strain>
    </source>
</reference>
<evidence type="ECO:0000256" key="1">
    <source>
        <dbReference type="SAM" id="Phobius"/>
    </source>
</evidence>
<keyword evidence="1" id="KW-0812">Transmembrane</keyword>
<evidence type="ECO:0000313" key="3">
    <source>
        <dbReference type="EMBL" id="CAE1329870.1"/>
    </source>
</evidence>
<dbReference type="AlphaFoldDB" id="A0A812EQY5"/>
<name>A0A812EQY5_ACAPH</name>
<protein>
    <submittedName>
        <fullName evidence="3">Uncharacterized protein</fullName>
    </submittedName>
</protein>
<dbReference type="CDD" id="cd21699">
    <property type="entry name" value="JMTM_APP_like"/>
    <property type="match status" value="1"/>
</dbReference>
<keyword evidence="1" id="KW-0472">Membrane</keyword>
<accession>A0A812EQY5</accession>
<gene>
    <name evidence="3" type="ORF">SPHA_79272</name>
</gene>
<feature type="signal peptide" evidence="2">
    <location>
        <begin position="1"/>
        <end position="19"/>
    </location>
</feature>
<keyword evidence="4" id="KW-1185">Reference proteome</keyword>
<evidence type="ECO:0000256" key="2">
    <source>
        <dbReference type="SAM" id="SignalP"/>
    </source>
</evidence>
<evidence type="ECO:0000313" key="4">
    <source>
        <dbReference type="Proteomes" id="UP000597762"/>
    </source>
</evidence>
<feature type="transmembrane region" description="Helical" evidence="1">
    <location>
        <begin position="303"/>
        <end position="326"/>
    </location>
</feature>
<proteinExistence type="predicted"/>
<feature type="chain" id="PRO_5032676599" evidence="2">
    <location>
        <begin position="20"/>
        <end position="346"/>
    </location>
</feature>